<keyword evidence="3" id="KW-1185">Reference proteome</keyword>
<dbReference type="GO" id="GO:0016757">
    <property type="term" value="F:glycosyltransferase activity"/>
    <property type="evidence" value="ECO:0007669"/>
    <property type="project" value="InterPro"/>
</dbReference>
<organism evidence="2 3">
    <name type="scientific">Cylindrotheca closterium</name>
    <dbReference type="NCBI Taxonomy" id="2856"/>
    <lineage>
        <taxon>Eukaryota</taxon>
        <taxon>Sar</taxon>
        <taxon>Stramenopiles</taxon>
        <taxon>Ochrophyta</taxon>
        <taxon>Bacillariophyta</taxon>
        <taxon>Bacillariophyceae</taxon>
        <taxon>Bacillariophycidae</taxon>
        <taxon>Bacillariales</taxon>
        <taxon>Bacillariaceae</taxon>
        <taxon>Cylindrotheca</taxon>
    </lineage>
</organism>
<dbReference type="EMBL" id="CAKOGP040001335">
    <property type="protein sequence ID" value="CAJ1945176.1"/>
    <property type="molecule type" value="Genomic_DNA"/>
</dbReference>
<name>A0AAD2FJH7_9STRA</name>
<protein>
    <recommendedName>
        <fullName evidence="1">Glycosyltransferase 61 catalytic domain-containing protein</fullName>
    </recommendedName>
</protein>
<evidence type="ECO:0000259" key="1">
    <source>
        <dbReference type="Pfam" id="PF04577"/>
    </source>
</evidence>
<evidence type="ECO:0000313" key="2">
    <source>
        <dbReference type="EMBL" id="CAJ1945176.1"/>
    </source>
</evidence>
<dbReference type="InterPro" id="IPR049625">
    <property type="entry name" value="Glyco_transf_61_cat"/>
</dbReference>
<reference evidence="2" key="1">
    <citation type="submission" date="2023-08" db="EMBL/GenBank/DDBJ databases">
        <authorList>
            <person name="Audoor S."/>
            <person name="Bilcke G."/>
        </authorList>
    </citation>
    <scope>NUCLEOTIDE SEQUENCE</scope>
</reference>
<dbReference type="Pfam" id="PF04577">
    <property type="entry name" value="Glyco_transf_61"/>
    <property type="match status" value="1"/>
</dbReference>
<evidence type="ECO:0000313" key="3">
    <source>
        <dbReference type="Proteomes" id="UP001295423"/>
    </source>
</evidence>
<dbReference type="Proteomes" id="UP001295423">
    <property type="component" value="Unassembled WGS sequence"/>
</dbReference>
<gene>
    <name evidence="2" type="ORF">CYCCA115_LOCUS9320</name>
</gene>
<dbReference type="AlphaFoldDB" id="A0AAD2FJH7"/>
<proteinExistence type="predicted"/>
<sequence length="393" mass="44482">MRGFSLIYITHDQADDTEKELLNNPSQLKTMTKPQGLQMGPSLQKSRDGLYMTPRIVNQSTAALYRKHWSPIPVAIPFRPHQCTNFGHVLGDNVFAMFRILKNFGLYHPELQFLPIRADCVNKDECGDRCSMLSQLFDPFLKGPVGTPFHVKGIFRNYYKAALDISAKQHQQMKLNPSSLPLLCFENVLSGLYYYADHGEDPARHGDGFNTFLTGSGDKLLEFRDQYMIRLGLDPNRHLSNRLCQVGVESASILIVPRRPDSNRISGWHDDKLIAELQKTLPNENVTVVDFSIHGTRAQVKLASTAKVLVSMAGGASYLAWFLAPGASALVLKRWGTLNDAFIWENFPYIKKSYFSATSDSASNRTEEVFDYVNMSKSVEHLVQSYDRRFCEK</sequence>
<comment type="caution">
    <text evidence="2">The sequence shown here is derived from an EMBL/GenBank/DDBJ whole genome shotgun (WGS) entry which is preliminary data.</text>
</comment>
<accession>A0AAD2FJH7</accession>
<feature type="domain" description="Glycosyltransferase 61 catalytic" evidence="1">
    <location>
        <begin position="251"/>
        <end position="328"/>
    </location>
</feature>